<dbReference type="InterPro" id="IPR021768">
    <property type="entry name" value="DUF3332"/>
</dbReference>
<accession>B0VHT8</accession>
<dbReference type="Proteomes" id="UP000002019">
    <property type="component" value="Chromosome"/>
</dbReference>
<evidence type="ECO:0008006" key="3">
    <source>
        <dbReference type="Google" id="ProtNLM"/>
    </source>
</evidence>
<dbReference type="HOGENOM" id="CLU_097575_0_0_0"/>
<dbReference type="AlphaFoldDB" id="B0VHT8"/>
<keyword evidence="2" id="KW-1185">Reference proteome</keyword>
<protein>
    <recommendedName>
        <fullName evidence="3">DUF3332 domain-containing protein</fullName>
    </recommendedName>
</protein>
<dbReference type="EMBL" id="CU466930">
    <property type="protein sequence ID" value="CAO80903.1"/>
    <property type="molecule type" value="Genomic_DNA"/>
</dbReference>
<dbReference type="STRING" id="459349.CLOAM1031"/>
<organism evidence="1 2">
    <name type="scientific">Cloacimonas acidaminovorans (strain Evry)</name>
    <dbReference type="NCBI Taxonomy" id="459349"/>
    <lineage>
        <taxon>Bacteria</taxon>
        <taxon>Pseudomonadati</taxon>
        <taxon>Candidatus Cloacimonadota</taxon>
        <taxon>Candidatus Cloacimonadia</taxon>
        <taxon>Candidatus Cloacimonadales</taxon>
        <taxon>Candidatus Cloacimonadaceae</taxon>
        <taxon>Candidatus Cloacimonas</taxon>
    </lineage>
</organism>
<proteinExistence type="predicted"/>
<dbReference type="KEGG" id="caci:CLOAM1031"/>
<reference evidence="1 2" key="1">
    <citation type="journal article" date="2008" name="J. Bacteriol.">
        <title>'Candidatus Cloacamonas acidaminovorans': genome sequence reconstruction provides a first glimpse of a new bacterial division.</title>
        <authorList>
            <person name="Pelletier E."/>
            <person name="Kreimeyer A."/>
            <person name="Bocs S."/>
            <person name="Rouy Z."/>
            <person name="Gyapay G."/>
            <person name="Chouari R."/>
            <person name="Riviere D."/>
            <person name="Ganesan A."/>
            <person name="Daegelen P."/>
            <person name="Sghir A."/>
            <person name="Cohen G.N."/>
            <person name="Medigue C."/>
            <person name="Weissenbach J."/>
            <person name="Le Paslier D."/>
        </authorList>
    </citation>
    <scope>NUCLEOTIDE SEQUENCE [LARGE SCALE GENOMIC DNA]</scope>
    <source>
        <strain evidence="2">Evry</strain>
    </source>
</reference>
<evidence type="ECO:0000313" key="2">
    <source>
        <dbReference type="Proteomes" id="UP000002019"/>
    </source>
</evidence>
<gene>
    <name evidence="1" type="ordered locus">CLOAM1031</name>
</gene>
<sequence>MYRFNGSVGNKFVQSIVNWAFWICPVYEIAMFLDVFVFNTIEFWTGSNPLTMNEGENIIKYAEGPNGNYKFEISQNKIVISQPENKDNNQKIELNYDPVSESWFMNTNGTTQKLGYLDGNQLKLLSTSGEEISLDLSK</sequence>
<dbReference type="Pfam" id="PF11810">
    <property type="entry name" value="DUF3332"/>
    <property type="match status" value="1"/>
</dbReference>
<evidence type="ECO:0000313" key="1">
    <source>
        <dbReference type="EMBL" id="CAO80903.1"/>
    </source>
</evidence>
<name>B0VHT8_CLOAI</name>